<sequence length="529" mass="55943">MRRFRLPFLRVPGLRHAFALRIVCFLVVMLVAAAIGVGVMTRTQTAVRQMYASDLATATVVGRIMNNYRASTQEATEAVQMKLPSRSETAASSIATNQALAAKLWSAFLDVAGGLPAGDEMASFASHKEALDKYFGRIATSIQTEKYDEAAETQDNLLLPIYTTLQSDAANILDKVAESGAARYASVDAQVTSGRLWMLATLLLGLGVAVALDLWLLRRVTRALAAASRVAVDITSGRLGHEPHSTTRDELGALARSLSDMDGKLSDIVRDMRDGATTVRIAASRMTLGSAELATRTQSQAAALEESSSQIGVLSASAAHHATLAATVETDVRAVCEWTGRGRDVLERTVEAMNGIHATSDRIGDVVALIESIALQTNLLALNAAVEAAHAGEHGRGFAVVADEVRSLSQRCSASVREIKTLVADNGERVTAGMALVGDTRDTLGAIATGVERVAGSIAVIASGSRDQSLSFGQIDAALDEMNTITQKNSDLVDEMAGACRVLQGQADALGESVAYFTLDELEEEPVAV</sequence>
<dbReference type="Proteomes" id="UP000295645">
    <property type="component" value="Unassembled WGS sequence"/>
</dbReference>
<dbReference type="GO" id="GO:0006935">
    <property type="term" value="P:chemotaxis"/>
    <property type="evidence" value="ECO:0007669"/>
    <property type="project" value="UniProtKB-KW"/>
</dbReference>
<dbReference type="InterPro" id="IPR051310">
    <property type="entry name" value="MCP_chemotaxis"/>
</dbReference>
<dbReference type="GO" id="GO:0016020">
    <property type="term" value="C:membrane"/>
    <property type="evidence" value="ECO:0007669"/>
    <property type="project" value="InterPro"/>
</dbReference>
<keyword evidence="9" id="KW-1185">Reference proteome</keyword>
<organism evidence="8 9">
    <name type="scientific">Luteibacter rhizovicinus</name>
    <dbReference type="NCBI Taxonomy" id="242606"/>
    <lineage>
        <taxon>Bacteria</taxon>
        <taxon>Pseudomonadati</taxon>
        <taxon>Pseudomonadota</taxon>
        <taxon>Gammaproteobacteria</taxon>
        <taxon>Lysobacterales</taxon>
        <taxon>Rhodanobacteraceae</taxon>
        <taxon>Luteibacter</taxon>
    </lineage>
</organism>
<evidence type="ECO:0000256" key="2">
    <source>
        <dbReference type="ARBA" id="ARBA00023224"/>
    </source>
</evidence>
<dbReference type="SMART" id="SM00283">
    <property type="entry name" value="MA"/>
    <property type="match status" value="1"/>
</dbReference>
<dbReference type="PANTHER" id="PTHR43531">
    <property type="entry name" value="PROTEIN ICFG"/>
    <property type="match status" value="1"/>
</dbReference>
<feature type="domain" description="HAMP" evidence="7">
    <location>
        <begin position="218"/>
        <end position="270"/>
    </location>
</feature>
<dbReference type="Pfam" id="PF12729">
    <property type="entry name" value="4HB_MCP_1"/>
    <property type="match status" value="1"/>
</dbReference>
<dbReference type="PANTHER" id="PTHR43531:SF11">
    <property type="entry name" value="METHYL-ACCEPTING CHEMOTAXIS PROTEIN 3"/>
    <property type="match status" value="1"/>
</dbReference>
<evidence type="ECO:0000256" key="5">
    <source>
        <dbReference type="SAM" id="Phobius"/>
    </source>
</evidence>
<comment type="similarity">
    <text evidence="3">Belongs to the methyl-accepting chemotaxis (MCP) protein family.</text>
</comment>
<dbReference type="Gene3D" id="1.10.287.950">
    <property type="entry name" value="Methyl-accepting chemotaxis protein"/>
    <property type="match status" value="1"/>
</dbReference>
<dbReference type="PRINTS" id="PR00260">
    <property type="entry name" value="CHEMTRNSDUCR"/>
</dbReference>
<dbReference type="Pfam" id="PF00015">
    <property type="entry name" value="MCPsignal"/>
    <property type="match status" value="1"/>
</dbReference>
<dbReference type="Pfam" id="PF00672">
    <property type="entry name" value="HAMP"/>
    <property type="match status" value="1"/>
</dbReference>
<dbReference type="InterPro" id="IPR004089">
    <property type="entry name" value="MCPsignal_dom"/>
</dbReference>
<dbReference type="InterPro" id="IPR024478">
    <property type="entry name" value="HlyB_4HB_MCP"/>
</dbReference>
<name>A0A4R3YSN0_9GAMM</name>
<evidence type="ECO:0000256" key="3">
    <source>
        <dbReference type="ARBA" id="ARBA00029447"/>
    </source>
</evidence>
<accession>A0A4R3YSN0</accession>
<evidence type="ECO:0000259" key="6">
    <source>
        <dbReference type="PROSITE" id="PS50111"/>
    </source>
</evidence>
<dbReference type="AlphaFoldDB" id="A0A4R3YSN0"/>
<reference evidence="8 9" key="1">
    <citation type="submission" date="2019-03" db="EMBL/GenBank/DDBJ databases">
        <title>Above-ground endophytic microbial communities from plants in different locations in the United States.</title>
        <authorList>
            <person name="Frank C."/>
        </authorList>
    </citation>
    <scope>NUCLEOTIDE SEQUENCE [LARGE SCALE GENOMIC DNA]</scope>
    <source>
        <strain evidence="8 9">LP_13_YM</strain>
    </source>
</reference>
<keyword evidence="5" id="KW-1133">Transmembrane helix</keyword>
<evidence type="ECO:0000259" key="7">
    <source>
        <dbReference type="PROSITE" id="PS50885"/>
    </source>
</evidence>
<protein>
    <submittedName>
        <fullName evidence="8">Methyl-accepting chemotaxis protein</fullName>
    </submittedName>
</protein>
<dbReference type="SMART" id="SM00304">
    <property type="entry name" value="HAMP"/>
    <property type="match status" value="1"/>
</dbReference>
<dbReference type="PROSITE" id="PS50885">
    <property type="entry name" value="HAMP"/>
    <property type="match status" value="1"/>
</dbReference>
<evidence type="ECO:0000313" key="9">
    <source>
        <dbReference type="Proteomes" id="UP000295645"/>
    </source>
</evidence>
<dbReference type="GO" id="GO:0004888">
    <property type="term" value="F:transmembrane signaling receptor activity"/>
    <property type="evidence" value="ECO:0007669"/>
    <property type="project" value="InterPro"/>
</dbReference>
<evidence type="ECO:0000313" key="8">
    <source>
        <dbReference type="EMBL" id="TCV94718.1"/>
    </source>
</evidence>
<keyword evidence="1" id="KW-0145">Chemotaxis</keyword>
<keyword evidence="5" id="KW-0812">Transmembrane</keyword>
<dbReference type="InterPro" id="IPR004090">
    <property type="entry name" value="Chemotax_Me-accpt_rcpt"/>
</dbReference>
<dbReference type="GO" id="GO:0007165">
    <property type="term" value="P:signal transduction"/>
    <property type="evidence" value="ECO:0007669"/>
    <property type="project" value="UniProtKB-KW"/>
</dbReference>
<keyword evidence="2 4" id="KW-0807">Transducer</keyword>
<feature type="transmembrane region" description="Helical" evidence="5">
    <location>
        <begin position="196"/>
        <end position="217"/>
    </location>
</feature>
<gene>
    <name evidence="8" type="ORF">EC912_103203</name>
</gene>
<proteinExistence type="inferred from homology"/>
<dbReference type="SUPFAM" id="SSF58104">
    <property type="entry name" value="Methyl-accepting chemotaxis protein (MCP) signaling domain"/>
    <property type="match status" value="1"/>
</dbReference>
<feature type="domain" description="Methyl-accepting transducer" evidence="6">
    <location>
        <begin position="275"/>
        <end position="504"/>
    </location>
</feature>
<evidence type="ECO:0000256" key="4">
    <source>
        <dbReference type="PROSITE-ProRule" id="PRU00284"/>
    </source>
</evidence>
<evidence type="ECO:0000256" key="1">
    <source>
        <dbReference type="ARBA" id="ARBA00022500"/>
    </source>
</evidence>
<dbReference type="PROSITE" id="PS50111">
    <property type="entry name" value="CHEMOTAXIS_TRANSDUC_2"/>
    <property type="match status" value="1"/>
</dbReference>
<dbReference type="RefSeq" id="WP_165973554.1">
    <property type="nucleotide sequence ID" value="NZ_SMCS01000003.1"/>
</dbReference>
<keyword evidence="5" id="KW-0472">Membrane</keyword>
<dbReference type="InterPro" id="IPR003660">
    <property type="entry name" value="HAMP_dom"/>
</dbReference>
<comment type="caution">
    <text evidence="8">The sequence shown here is derived from an EMBL/GenBank/DDBJ whole genome shotgun (WGS) entry which is preliminary data.</text>
</comment>
<feature type="transmembrane region" description="Helical" evidence="5">
    <location>
        <begin position="20"/>
        <end position="40"/>
    </location>
</feature>
<dbReference type="EMBL" id="SMCS01000003">
    <property type="protein sequence ID" value="TCV94718.1"/>
    <property type="molecule type" value="Genomic_DNA"/>
</dbReference>